<organism evidence="2 3">
    <name type="scientific">Ureibacillus chungkukjangi</name>
    <dbReference type="NCBI Taxonomy" id="1202712"/>
    <lineage>
        <taxon>Bacteria</taxon>
        <taxon>Bacillati</taxon>
        <taxon>Bacillota</taxon>
        <taxon>Bacilli</taxon>
        <taxon>Bacillales</taxon>
        <taxon>Caryophanaceae</taxon>
        <taxon>Ureibacillus</taxon>
    </lineage>
</organism>
<proteinExistence type="predicted"/>
<reference evidence="2 3" key="1">
    <citation type="submission" date="2018-06" db="EMBL/GenBank/DDBJ databases">
        <title>Genomic Encyclopedia of Archaeal and Bacterial Type Strains, Phase II (KMG-II): from individual species to whole genera.</title>
        <authorList>
            <person name="Goeker M."/>
        </authorList>
    </citation>
    <scope>NUCLEOTIDE SEQUENCE [LARGE SCALE GENOMIC DNA]</scope>
    <source>
        <strain evidence="2 3">KACC 16626</strain>
    </source>
</reference>
<dbReference type="Proteomes" id="UP000247416">
    <property type="component" value="Unassembled WGS sequence"/>
</dbReference>
<dbReference type="EMBL" id="QJTJ01000011">
    <property type="protein sequence ID" value="PYF06238.1"/>
    <property type="molecule type" value="Genomic_DNA"/>
</dbReference>
<dbReference type="RefSeq" id="WP_107935094.1">
    <property type="nucleotide sequence ID" value="NZ_PYWJ01000014.1"/>
</dbReference>
<feature type="transmembrane region" description="Helical" evidence="1">
    <location>
        <begin position="28"/>
        <end position="46"/>
    </location>
</feature>
<evidence type="ECO:0000256" key="1">
    <source>
        <dbReference type="SAM" id="Phobius"/>
    </source>
</evidence>
<keyword evidence="1" id="KW-0812">Transmembrane</keyword>
<keyword evidence="1" id="KW-1133">Transmembrane helix</keyword>
<keyword evidence="3" id="KW-1185">Reference proteome</keyword>
<dbReference type="AlphaFoldDB" id="A0A318TT73"/>
<name>A0A318TT73_9BACL</name>
<keyword evidence="1" id="KW-0472">Membrane</keyword>
<evidence type="ECO:0000313" key="3">
    <source>
        <dbReference type="Proteomes" id="UP000247416"/>
    </source>
</evidence>
<accession>A0A318TT73</accession>
<sequence length="64" mass="7305">MNLFIKSLFYTAAVLGYGYIKNYIETNLLIDFIILFILIAIVSKLFDKANKLIEKRTASISKAD</sequence>
<gene>
    <name evidence="2" type="ORF">BJ095_11169</name>
</gene>
<comment type="caution">
    <text evidence="2">The sequence shown here is derived from an EMBL/GenBank/DDBJ whole genome shotgun (WGS) entry which is preliminary data.</text>
</comment>
<protein>
    <submittedName>
        <fullName evidence="2">Uncharacterized protein</fullName>
    </submittedName>
</protein>
<evidence type="ECO:0000313" key="2">
    <source>
        <dbReference type="EMBL" id="PYF06238.1"/>
    </source>
</evidence>